<comment type="caution">
    <text evidence="2">The sequence shown here is derived from an EMBL/GenBank/DDBJ whole genome shotgun (WGS) entry which is preliminary data.</text>
</comment>
<dbReference type="AlphaFoldDB" id="A0A0G1VX84"/>
<dbReference type="InterPro" id="IPR041698">
    <property type="entry name" value="Methyltransf_25"/>
</dbReference>
<proteinExistence type="predicted"/>
<dbReference type="Gene3D" id="3.40.50.150">
    <property type="entry name" value="Vaccinia Virus protein VP39"/>
    <property type="match status" value="1"/>
</dbReference>
<feature type="domain" description="Methyltransferase" evidence="1">
    <location>
        <begin position="42"/>
        <end position="139"/>
    </location>
</feature>
<sequence length="256" mass="29256">MPVFQAYSQFYDRLYEKKDYPAEVEFIRSVIKKMSPIPVKNILSLGCGTCSHDILLAKNGYHVTSLDQSTTMLSNAQKKIKSARLQKKITLHHADVRRFSLNKKYDFAMAMFNVIGYQVTNSDLTAMLQNVSNHLKPGGLFLFDCWYAPAVIADPPTDRIKEIKAGKSRIIRLTQSSLLHRKNQIQIKFHVFSLTGNKKTAESEEIHHMRYLSLPEIDGHLEANNLHLLKACPFLKLEAEVSDSEWDMFIVAAKKK</sequence>
<evidence type="ECO:0000313" key="2">
    <source>
        <dbReference type="EMBL" id="KKU74665.1"/>
    </source>
</evidence>
<organism evidence="2 3">
    <name type="scientific">Candidatus Nomurabacteria bacterium GW2011_GWB1_47_6</name>
    <dbReference type="NCBI Taxonomy" id="1618749"/>
    <lineage>
        <taxon>Bacteria</taxon>
        <taxon>Candidatus Nomuraibacteriota</taxon>
    </lineage>
</organism>
<dbReference type="CDD" id="cd02440">
    <property type="entry name" value="AdoMet_MTases"/>
    <property type="match status" value="1"/>
</dbReference>
<evidence type="ECO:0000259" key="1">
    <source>
        <dbReference type="Pfam" id="PF13649"/>
    </source>
</evidence>
<protein>
    <recommendedName>
        <fullName evidence="1">Methyltransferase domain-containing protein</fullName>
    </recommendedName>
</protein>
<accession>A0A0G1VX84</accession>
<name>A0A0G1VX84_9BACT</name>
<dbReference type="PANTHER" id="PTHR43667">
    <property type="entry name" value="CYCLOPROPANE-FATTY-ACYL-PHOSPHOLIPID SYNTHASE"/>
    <property type="match status" value="1"/>
</dbReference>
<reference evidence="2 3" key="1">
    <citation type="journal article" date="2015" name="Nature">
        <title>rRNA introns, odd ribosomes, and small enigmatic genomes across a large radiation of phyla.</title>
        <authorList>
            <person name="Brown C.T."/>
            <person name="Hug L.A."/>
            <person name="Thomas B.C."/>
            <person name="Sharon I."/>
            <person name="Castelle C.J."/>
            <person name="Singh A."/>
            <person name="Wilkins M.J."/>
            <person name="Williams K.H."/>
            <person name="Banfield J.F."/>
        </authorList>
    </citation>
    <scope>NUCLEOTIDE SEQUENCE [LARGE SCALE GENOMIC DNA]</scope>
</reference>
<dbReference type="EMBL" id="LCOJ01000029">
    <property type="protein sequence ID" value="KKU74665.1"/>
    <property type="molecule type" value="Genomic_DNA"/>
</dbReference>
<dbReference type="PANTHER" id="PTHR43667:SF2">
    <property type="entry name" value="FATTY ACID C-METHYL TRANSFERASE"/>
    <property type="match status" value="1"/>
</dbReference>
<dbReference type="Gene3D" id="2.20.130.10">
    <property type="entry name" value="CAC2371-like domains"/>
    <property type="match status" value="1"/>
</dbReference>
<evidence type="ECO:0000313" key="3">
    <source>
        <dbReference type="Proteomes" id="UP000034879"/>
    </source>
</evidence>
<gene>
    <name evidence="2" type="ORF">UY01_C0029G0011</name>
</gene>
<dbReference type="InterPro" id="IPR050723">
    <property type="entry name" value="CFA/CMAS"/>
</dbReference>
<dbReference type="Pfam" id="PF13649">
    <property type="entry name" value="Methyltransf_25"/>
    <property type="match status" value="1"/>
</dbReference>
<dbReference type="Proteomes" id="UP000034879">
    <property type="component" value="Unassembled WGS sequence"/>
</dbReference>
<dbReference type="InterPro" id="IPR029063">
    <property type="entry name" value="SAM-dependent_MTases_sf"/>
</dbReference>
<dbReference type="SUPFAM" id="SSF53335">
    <property type="entry name" value="S-adenosyl-L-methionine-dependent methyltransferases"/>
    <property type="match status" value="1"/>
</dbReference>